<evidence type="ECO:0000256" key="1">
    <source>
        <dbReference type="ARBA" id="ARBA00022801"/>
    </source>
</evidence>
<name>A0A7V8NS60_9BACT</name>
<dbReference type="AlphaFoldDB" id="A0A7V8NS60"/>
<dbReference type="SMART" id="SM00331">
    <property type="entry name" value="PP2C_SIG"/>
    <property type="match status" value="1"/>
</dbReference>
<dbReference type="Gene3D" id="3.30.450.40">
    <property type="match status" value="2"/>
</dbReference>
<sequence>MNPTEEHIVTAALSGGSEISTEVLATLAEIGEEVNASLDLDEVLARAAALIKRHIDYEIFGVLMIDGDGSYLRHRFAIGYPRELAESLRIPMGQGITGTAAATGHSVRVSDTSKDPRYINAIESVRSELAVPLIVRGKCVGVLDIQSRHLDYFTRDQQNILTLLGSRLAIAIENARLFEKVKAQADTLLLLSEVGRETSAILDLEELLRRAAEQTKRVIDYQILSIMLYDQEQKVFRHRVDVKHGQSVQGRLRATTSEGIVGAAATLKEPVLVPDVTVDPRYVMVNPETRSELAIPMMHQGKVIGVLDLESPIPNYFTEDHVQTLSILAANLAVSLENARLYEQLAKEEARLERDLQAAKRIQGALLRPVPTEDYGVDIAARYLSAREVCGDLYDFLRYGPQQLGIALGDVSGKGTAAALYGAVAIGIMRSLAPQKLQPAEMLKQMNQLVGERRIEGRFMTACFATWQKGRQKLRVANAGQSQPLLYKDHRCGKIELTGFPLGIYEDVAYDEWGVTLEGGNILIFHSDGITETANSEGQFFGTTRLRELIEKHHDLPSAELADNILSEVDWFSRSAPLSDDRTLVVMKVR</sequence>
<dbReference type="SMART" id="SM00065">
    <property type="entry name" value="GAF"/>
    <property type="match status" value="2"/>
</dbReference>
<evidence type="ECO:0000259" key="3">
    <source>
        <dbReference type="SMART" id="SM00331"/>
    </source>
</evidence>
<gene>
    <name evidence="4" type="ORF">HRJ53_16310</name>
</gene>
<evidence type="ECO:0000313" key="5">
    <source>
        <dbReference type="Proteomes" id="UP000567293"/>
    </source>
</evidence>
<feature type="domain" description="PPM-type phosphatase" evidence="3">
    <location>
        <begin position="374"/>
        <end position="589"/>
    </location>
</feature>
<dbReference type="SUPFAM" id="SSF55781">
    <property type="entry name" value="GAF domain-like"/>
    <property type="match status" value="2"/>
</dbReference>
<dbReference type="SUPFAM" id="SSF81606">
    <property type="entry name" value="PP2C-like"/>
    <property type="match status" value="1"/>
</dbReference>
<organism evidence="4 5">
    <name type="scientific">Candidatus Acidiferrum panamense</name>
    <dbReference type="NCBI Taxonomy" id="2741543"/>
    <lineage>
        <taxon>Bacteria</taxon>
        <taxon>Pseudomonadati</taxon>
        <taxon>Acidobacteriota</taxon>
        <taxon>Terriglobia</taxon>
        <taxon>Candidatus Acidiferrales</taxon>
        <taxon>Candidatus Acidiferrum</taxon>
    </lineage>
</organism>
<dbReference type="InterPro" id="IPR001932">
    <property type="entry name" value="PPM-type_phosphatase-like_dom"/>
</dbReference>
<dbReference type="PANTHER" id="PTHR43156:SF2">
    <property type="entry name" value="STAGE II SPORULATION PROTEIN E"/>
    <property type="match status" value="1"/>
</dbReference>
<evidence type="ECO:0000259" key="2">
    <source>
        <dbReference type="SMART" id="SM00065"/>
    </source>
</evidence>
<dbReference type="InterPro" id="IPR003018">
    <property type="entry name" value="GAF"/>
</dbReference>
<dbReference type="Pfam" id="PF01590">
    <property type="entry name" value="GAF"/>
    <property type="match status" value="1"/>
</dbReference>
<dbReference type="GO" id="GO:0016791">
    <property type="term" value="F:phosphatase activity"/>
    <property type="evidence" value="ECO:0007669"/>
    <property type="project" value="TreeGrafter"/>
</dbReference>
<keyword evidence="1" id="KW-0378">Hydrolase</keyword>
<evidence type="ECO:0000313" key="4">
    <source>
        <dbReference type="EMBL" id="MBA0086544.1"/>
    </source>
</evidence>
<protein>
    <submittedName>
        <fullName evidence="4">SpoIIE family protein phosphatase</fullName>
    </submittedName>
</protein>
<feature type="domain" description="GAF" evidence="2">
    <location>
        <begin position="203"/>
        <end position="346"/>
    </location>
</feature>
<feature type="domain" description="GAF" evidence="2">
    <location>
        <begin position="39"/>
        <end position="182"/>
    </location>
</feature>
<dbReference type="Gene3D" id="3.60.40.10">
    <property type="entry name" value="PPM-type phosphatase domain"/>
    <property type="match status" value="1"/>
</dbReference>
<dbReference type="InterPro" id="IPR052016">
    <property type="entry name" value="Bact_Sigma-Reg"/>
</dbReference>
<accession>A0A7V8NS60</accession>
<dbReference type="Proteomes" id="UP000567293">
    <property type="component" value="Unassembled WGS sequence"/>
</dbReference>
<dbReference type="EMBL" id="JACDQQ010001565">
    <property type="protein sequence ID" value="MBA0086544.1"/>
    <property type="molecule type" value="Genomic_DNA"/>
</dbReference>
<reference evidence="4" key="1">
    <citation type="submission" date="2020-06" db="EMBL/GenBank/DDBJ databases">
        <title>Legume-microbial interactions unlock mineral nutrients during tropical forest succession.</title>
        <authorList>
            <person name="Epihov D.Z."/>
        </authorList>
    </citation>
    <scope>NUCLEOTIDE SEQUENCE [LARGE SCALE GENOMIC DNA]</scope>
    <source>
        <strain evidence="4">Pan2503</strain>
    </source>
</reference>
<dbReference type="PANTHER" id="PTHR43156">
    <property type="entry name" value="STAGE II SPORULATION PROTEIN E-RELATED"/>
    <property type="match status" value="1"/>
</dbReference>
<proteinExistence type="predicted"/>
<dbReference type="InterPro" id="IPR029016">
    <property type="entry name" value="GAF-like_dom_sf"/>
</dbReference>
<dbReference type="InterPro" id="IPR036457">
    <property type="entry name" value="PPM-type-like_dom_sf"/>
</dbReference>
<dbReference type="Pfam" id="PF13185">
    <property type="entry name" value="GAF_2"/>
    <property type="match status" value="1"/>
</dbReference>
<comment type="caution">
    <text evidence="4">The sequence shown here is derived from an EMBL/GenBank/DDBJ whole genome shotgun (WGS) entry which is preliminary data.</text>
</comment>
<dbReference type="Pfam" id="PF07228">
    <property type="entry name" value="SpoIIE"/>
    <property type="match status" value="1"/>
</dbReference>
<keyword evidence="5" id="KW-1185">Reference proteome</keyword>